<proteinExistence type="predicted"/>
<organism evidence="1 2">
    <name type="scientific">Moniliophthora roreri</name>
    <name type="common">Frosty pod rot fungus</name>
    <name type="synonym">Monilia roreri</name>
    <dbReference type="NCBI Taxonomy" id="221103"/>
    <lineage>
        <taxon>Eukaryota</taxon>
        <taxon>Fungi</taxon>
        <taxon>Dikarya</taxon>
        <taxon>Basidiomycota</taxon>
        <taxon>Agaricomycotina</taxon>
        <taxon>Agaricomycetes</taxon>
        <taxon>Agaricomycetidae</taxon>
        <taxon>Agaricales</taxon>
        <taxon>Marasmiineae</taxon>
        <taxon>Marasmiaceae</taxon>
        <taxon>Moniliophthora</taxon>
    </lineage>
</organism>
<dbReference type="AlphaFoldDB" id="A0A0W0G0J8"/>
<sequence length="30" mass="3444">MSFLIVSPNVNGLNHRERDLVTQGFQTRDV</sequence>
<evidence type="ECO:0000313" key="1">
    <source>
        <dbReference type="EMBL" id="KTB42107.1"/>
    </source>
</evidence>
<reference evidence="1 2" key="1">
    <citation type="submission" date="2015-12" db="EMBL/GenBank/DDBJ databases">
        <title>Draft genome sequence of Moniliophthora roreri, the causal agent of frosty pod rot of cacao.</title>
        <authorList>
            <person name="Aime M.C."/>
            <person name="Diaz-Valderrama J.R."/>
            <person name="Kijpornyongpan T."/>
            <person name="Phillips-Mora W."/>
        </authorList>
    </citation>
    <scope>NUCLEOTIDE SEQUENCE [LARGE SCALE GENOMIC DNA]</scope>
    <source>
        <strain evidence="1 2">MCA 2952</strain>
    </source>
</reference>
<dbReference type="EMBL" id="LATX01001383">
    <property type="protein sequence ID" value="KTB42107.1"/>
    <property type="molecule type" value="Genomic_DNA"/>
</dbReference>
<dbReference type="Proteomes" id="UP000054988">
    <property type="component" value="Unassembled WGS sequence"/>
</dbReference>
<accession>A0A0W0G0J8</accession>
<comment type="caution">
    <text evidence="1">The sequence shown here is derived from an EMBL/GenBank/DDBJ whole genome shotgun (WGS) entry which is preliminary data.</text>
</comment>
<evidence type="ECO:0000313" key="2">
    <source>
        <dbReference type="Proteomes" id="UP000054988"/>
    </source>
</evidence>
<name>A0A0W0G0J8_MONRR</name>
<protein>
    <submittedName>
        <fullName evidence="1">Uncharacterized protein</fullName>
    </submittedName>
</protein>
<gene>
    <name evidence="1" type="ORF">WG66_5316</name>
</gene>